<dbReference type="InterPro" id="IPR021229">
    <property type="entry name" value="DUF2800"/>
</dbReference>
<dbReference type="InterPro" id="IPR011604">
    <property type="entry name" value="PDDEXK-like_dom_sf"/>
</dbReference>
<accession>A0A6J7WMG9</accession>
<proteinExistence type="predicted"/>
<dbReference type="Gene3D" id="3.90.320.10">
    <property type="match status" value="1"/>
</dbReference>
<dbReference type="Pfam" id="PF10926">
    <property type="entry name" value="DUF2800"/>
    <property type="match status" value="1"/>
</dbReference>
<gene>
    <name evidence="1" type="ORF">UFOVP189_25</name>
</gene>
<name>A0A6J7WMG9_9CAUD</name>
<dbReference type="EMBL" id="LR798234">
    <property type="protein sequence ID" value="CAB5212568.1"/>
    <property type="molecule type" value="Genomic_DNA"/>
</dbReference>
<organism evidence="1">
    <name type="scientific">uncultured Caudovirales phage</name>
    <dbReference type="NCBI Taxonomy" id="2100421"/>
    <lineage>
        <taxon>Viruses</taxon>
        <taxon>Duplodnaviria</taxon>
        <taxon>Heunggongvirae</taxon>
        <taxon>Uroviricota</taxon>
        <taxon>Caudoviricetes</taxon>
        <taxon>Peduoviridae</taxon>
        <taxon>Maltschvirus</taxon>
        <taxon>Maltschvirus maltsch</taxon>
    </lineage>
</organism>
<protein>
    <submittedName>
        <fullName evidence="1">Uncharacterized protein</fullName>
    </submittedName>
</protein>
<reference evidence="1" key="1">
    <citation type="submission" date="2020-05" db="EMBL/GenBank/DDBJ databases">
        <authorList>
            <person name="Chiriac C."/>
            <person name="Salcher M."/>
            <person name="Ghai R."/>
            <person name="Kavagutti S V."/>
        </authorList>
    </citation>
    <scope>NUCLEOTIDE SEQUENCE</scope>
</reference>
<evidence type="ECO:0000313" key="1">
    <source>
        <dbReference type="EMBL" id="CAB5212568.1"/>
    </source>
</evidence>
<sequence length="351" mass="38950">MERIKLRPSASSRWMACAASVHLSVGIPDSPSGEAAQIGTAIHALAETCWQTEDDPKNHIGKVVENIRITEQNAEFAQLHLDTIKRLEKELGRVLVEQHGTVLNTMQIELSGTCDVVGYSVKDSIIEIVDLKTGRNYVAADSSQLKIYALAIMKTLGDFQTIRLTIVQPQLGENRTHQMTLAELKEWEDNELMPAVAKIATMNAYPTPSPNACKYCPAKLHCPALKEKAAAVPIKPTKELSEEEISYWLEQADLVEGFYEELKKHATMRLVGGSAVPGWNLVPKRAIRKWRDGIDVEVLPIDYDLIYKREPITPAQAEKLLSKDDKHLLDDLTEKVSSGLTLAKMAESSAV</sequence>